<reference evidence="2" key="1">
    <citation type="journal article" date="2020" name="Nature">
        <title>Giant virus diversity and host interactions through global metagenomics.</title>
        <authorList>
            <person name="Schulz F."/>
            <person name="Roux S."/>
            <person name="Paez-Espino D."/>
            <person name="Jungbluth S."/>
            <person name="Walsh D.A."/>
            <person name="Denef V.J."/>
            <person name="McMahon K.D."/>
            <person name="Konstantinidis K.T."/>
            <person name="Eloe-Fadrosh E.A."/>
            <person name="Kyrpides N.C."/>
            <person name="Woyke T."/>
        </authorList>
    </citation>
    <scope>NUCLEOTIDE SEQUENCE</scope>
    <source>
        <strain evidence="2">GVMAG-M-3300020192-26</strain>
    </source>
</reference>
<keyword evidence="1" id="KW-0472">Membrane</keyword>
<proteinExistence type="predicted"/>
<protein>
    <submittedName>
        <fullName evidence="2">Uncharacterized protein</fullName>
    </submittedName>
</protein>
<dbReference type="AlphaFoldDB" id="A0A6C0CAY2"/>
<dbReference type="EMBL" id="MN739375">
    <property type="protein sequence ID" value="QHT01503.1"/>
    <property type="molecule type" value="Genomic_DNA"/>
</dbReference>
<keyword evidence="1" id="KW-1133">Transmembrane helix</keyword>
<organism evidence="2">
    <name type="scientific">viral metagenome</name>
    <dbReference type="NCBI Taxonomy" id="1070528"/>
    <lineage>
        <taxon>unclassified sequences</taxon>
        <taxon>metagenomes</taxon>
        <taxon>organismal metagenomes</taxon>
    </lineage>
</organism>
<evidence type="ECO:0000313" key="2">
    <source>
        <dbReference type="EMBL" id="QHT01503.1"/>
    </source>
</evidence>
<feature type="transmembrane region" description="Helical" evidence="1">
    <location>
        <begin position="12"/>
        <end position="30"/>
    </location>
</feature>
<sequence length="42" mass="4867">METKCCDMIRDIFLNIHALFGFIFALYGFLKTKTNGFNCELS</sequence>
<keyword evidence="1" id="KW-0812">Transmembrane</keyword>
<accession>A0A6C0CAY2</accession>
<name>A0A6C0CAY2_9ZZZZ</name>
<evidence type="ECO:0000256" key="1">
    <source>
        <dbReference type="SAM" id="Phobius"/>
    </source>
</evidence>